<protein>
    <submittedName>
        <fullName evidence="2">Uncharacterized protein</fullName>
    </submittedName>
</protein>
<gene>
    <name evidence="2" type="ORF">CRENBAI_001622</name>
</gene>
<reference evidence="2 3" key="1">
    <citation type="submission" date="2021-06" db="EMBL/GenBank/DDBJ databases">
        <authorList>
            <person name="Palmer J.M."/>
        </authorList>
    </citation>
    <scope>NUCLEOTIDE SEQUENCE [LARGE SCALE GENOMIC DNA]</scope>
    <source>
        <strain evidence="2 3">MEX-2019</strain>
        <tissue evidence="2">Muscle</tissue>
    </source>
</reference>
<keyword evidence="3" id="KW-1185">Reference proteome</keyword>
<feature type="region of interest" description="Disordered" evidence="1">
    <location>
        <begin position="31"/>
        <end position="139"/>
    </location>
</feature>
<accession>A0AAV9R246</accession>
<name>A0AAV9R246_9TELE</name>
<dbReference type="Proteomes" id="UP001311232">
    <property type="component" value="Unassembled WGS sequence"/>
</dbReference>
<proteinExistence type="predicted"/>
<comment type="caution">
    <text evidence="2">The sequence shown here is derived from an EMBL/GenBank/DDBJ whole genome shotgun (WGS) entry which is preliminary data.</text>
</comment>
<evidence type="ECO:0000313" key="2">
    <source>
        <dbReference type="EMBL" id="KAK5603749.1"/>
    </source>
</evidence>
<evidence type="ECO:0000313" key="3">
    <source>
        <dbReference type="Proteomes" id="UP001311232"/>
    </source>
</evidence>
<feature type="compositionally biased region" description="Basic and acidic residues" evidence="1">
    <location>
        <begin position="78"/>
        <end position="95"/>
    </location>
</feature>
<evidence type="ECO:0000256" key="1">
    <source>
        <dbReference type="SAM" id="MobiDB-lite"/>
    </source>
</evidence>
<dbReference type="EMBL" id="JAHHUM010002407">
    <property type="protein sequence ID" value="KAK5603749.1"/>
    <property type="molecule type" value="Genomic_DNA"/>
</dbReference>
<dbReference type="AlphaFoldDB" id="A0AAV9R246"/>
<feature type="compositionally biased region" description="Basic residues" evidence="1">
    <location>
        <begin position="129"/>
        <end position="139"/>
    </location>
</feature>
<sequence>MRLSAPTSLRCRLYQWCFLLIFRSFREARNTDSPKNRKFFKGITNSDCEEPQICPPGSKVDTEEIGATDIQRPPKAQEPQKDHRQDYHTPSEKSPRKPPCSHNAEAPGNCSNEPIGPADSLPHWSRFSHGPRKPRPNGT</sequence>
<organism evidence="2 3">
    <name type="scientific">Crenichthys baileyi</name>
    <name type="common">White River springfish</name>
    <dbReference type="NCBI Taxonomy" id="28760"/>
    <lineage>
        <taxon>Eukaryota</taxon>
        <taxon>Metazoa</taxon>
        <taxon>Chordata</taxon>
        <taxon>Craniata</taxon>
        <taxon>Vertebrata</taxon>
        <taxon>Euteleostomi</taxon>
        <taxon>Actinopterygii</taxon>
        <taxon>Neopterygii</taxon>
        <taxon>Teleostei</taxon>
        <taxon>Neoteleostei</taxon>
        <taxon>Acanthomorphata</taxon>
        <taxon>Ovalentaria</taxon>
        <taxon>Atherinomorphae</taxon>
        <taxon>Cyprinodontiformes</taxon>
        <taxon>Goodeidae</taxon>
        <taxon>Crenichthys</taxon>
    </lineage>
</organism>